<reference evidence="1 2" key="1">
    <citation type="submission" date="2016-05" db="EMBL/GenBank/DDBJ databases">
        <title>Single-cell genome of chain-forming Candidatus Thiomargarita nelsonii and comparison to other large sulfur-oxidizing bacteria.</title>
        <authorList>
            <person name="Winkel M."/>
            <person name="Salman V."/>
            <person name="Woyke T."/>
            <person name="Schulz-Vogt H."/>
            <person name="Richter M."/>
            <person name="Flood B."/>
            <person name="Bailey J."/>
            <person name="Amann R."/>
            <person name="Mussmann M."/>
        </authorList>
    </citation>
    <scope>NUCLEOTIDE SEQUENCE [LARGE SCALE GENOMIC DNA]</scope>
    <source>
        <strain evidence="1 2">THI036</strain>
    </source>
</reference>
<comment type="caution">
    <text evidence="1">The sequence shown here is derived from an EMBL/GenBank/DDBJ whole genome shotgun (WGS) entry which is preliminary data.</text>
</comment>
<dbReference type="InterPro" id="IPR036388">
    <property type="entry name" value="WH-like_DNA-bd_sf"/>
</dbReference>
<name>A0A176S3Y4_9GAMM</name>
<keyword evidence="2" id="KW-1185">Reference proteome</keyword>
<proteinExistence type="predicted"/>
<organism evidence="1 2">
    <name type="scientific">Candidatus Thiomargarita nelsonii</name>
    <dbReference type="NCBI Taxonomy" id="1003181"/>
    <lineage>
        <taxon>Bacteria</taxon>
        <taxon>Pseudomonadati</taxon>
        <taxon>Pseudomonadota</taxon>
        <taxon>Gammaproteobacteria</taxon>
        <taxon>Thiotrichales</taxon>
        <taxon>Thiotrichaceae</taxon>
        <taxon>Thiomargarita</taxon>
    </lineage>
</organism>
<gene>
    <name evidence="1" type="ORF">THIOM_001362</name>
</gene>
<evidence type="ECO:0000313" key="1">
    <source>
        <dbReference type="EMBL" id="OAD22822.1"/>
    </source>
</evidence>
<evidence type="ECO:0000313" key="2">
    <source>
        <dbReference type="Proteomes" id="UP000076962"/>
    </source>
</evidence>
<dbReference type="Gene3D" id="1.10.10.10">
    <property type="entry name" value="Winged helix-like DNA-binding domain superfamily/Winged helix DNA-binding domain"/>
    <property type="match status" value="1"/>
</dbReference>
<accession>A0A176S3Y4</accession>
<dbReference type="EMBL" id="LUTY01000722">
    <property type="protein sequence ID" value="OAD22822.1"/>
    <property type="molecule type" value="Genomic_DNA"/>
</dbReference>
<sequence length="64" mass="7166">MLLRGSLTRGEAARATRLPERTARTVIKQLLEENLLVSDTPKGRVRLGVPAAVANHWFPNLYQL</sequence>
<dbReference type="Proteomes" id="UP000076962">
    <property type="component" value="Unassembled WGS sequence"/>
</dbReference>
<protein>
    <submittedName>
        <fullName evidence="1">cAMP-induced filamentation protein</fullName>
    </submittedName>
</protein>
<dbReference type="AlphaFoldDB" id="A0A176S3Y4"/>